<sequence>MSAAEPVERIGVICDAIEEPVSRDLRAKAAQLARRAEYQHPMNRSPSVTAASAVYLAGLLVHEKLTQQTVADAAEVNVQSIRDGYRELFEHEDIAAGVELRDGRGDGEEPAGAAGGFHTPPALRIVGFALLTAAGVGVVSAHVMQDLGVLALAEPTPLSELWPTVGAIVLLTVLVALVVPLLPQSGPGGGRL</sequence>
<protein>
    <recommendedName>
        <fullName evidence="4">Transcription factor TFIIB cyclin-like domain-containing protein</fullName>
    </recommendedName>
</protein>
<evidence type="ECO:0000259" key="4">
    <source>
        <dbReference type="Pfam" id="PF00382"/>
    </source>
</evidence>
<keyword evidence="3" id="KW-1133">Transmembrane helix</keyword>
<dbReference type="RefSeq" id="WP_256030695.1">
    <property type="nucleotide sequence ID" value="NZ_JAHLKM010000030.1"/>
</dbReference>
<evidence type="ECO:0000256" key="2">
    <source>
        <dbReference type="ARBA" id="ARBA00023163"/>
    </source>
</evidence>
<comment type="caution">
    <text evidence="5">The sequence shown here is derived from an EMBL/GenBank/DDBJ whole genome shotgun (WGS) entry which is preliminary data.</text>
</comment>
<proteinExistence type="predicted"/>
<reference evidence="5" key="1">
    <citation type="journal article" date="2023" name="Front. Microbiol.">
        <title>Genomic-based phylogenetic and metabolic analyses of the genus Natronomonas, and description of Natronomonas aquatica sp. nov.</title>
        <authorList>
            <person name="Garcia-Roldan A."/>
            <person name="Duran-Viseras A."/>
            <person name="de la Haba R.R."/>
            <person name="Corral P."/>
            <person name="Sanchez-Porro C."/>
            <person name="Ventosa A."/>
        </authorList>
    </citation>
    <scope>NUCLEOTIDE SEQUENCE</scope>
    <source>
        <strain evidence="5">F2-12</strain>
    </source>
</reference>
<dbReference type="GO" id="GO:0017025">
    <property type="term" value="F:TBP-class protein binding"/>
    <property type="evidence" value="ECO:0007669"/>
    <property type="project" value="InterPro"/>
</dbReference>
<feature type="domain" description="Transcription factor TFIIB cyclin-like" evidence="4">
    <location>
        <begin position="3"/>
        <end position="91"/>
    </location>
</feature>
<gene>
    <name evidence="5" type="ORF">KM295_14320</name>
</gene>
<feature type="transmembrane region" description="Helical" evidence="3">
    <location>
        <begin position="122"/>
        <end position="141"/>
    </location>
</feature>
<dbReference type="InterPro" id="IPR013150">
    <property type="entry name" value="TFIIB_cyclin"/>
</dbReference>
<dbReference type="AlphaFoldDB" id="A0A9R1D6R7"/>
<dbReference type="InterPro" id="IPR036915">
    <property type="entry name" value="Cyclin-like_sf"/>
</dbReference>
<keyword evidence="3" id="KW-0812">Transmembrane</keyword>
<evidence type="ECO:0000256" key="3">
    <source>
        <dbReference type="SAM" id="Phobius"/>
    </source>
</evidence>
<evidence type="ECO:0000313" key="5">
    <source>
        <dbReference type="EMBL" id="MCQ4334631.1"/>
    </source>
</evidence>
<dbReference type="GO" id="GO:0070897">
    <property type="term" value="P:transcription preinitiation complex assembly"/>
    <property type="evidence" value="ECO:0007669"/>
    <property type="project" value="InterPro"/>
</dbReference>
<dbReference type="EMBL" id="JAHLKM010000030">
    <property type="protein sequence ID" value="MCQ4334631.1"/>
    <property type="molecule type" value="Genomic_DNA"/>
</dbReference>
<dbReference type="InterPro" id="IPR000812">
    <property type="entry name" value="TFIIB"/>
</dbReference>
<dbReference type="Gene3D" id="1.10.472.10">
    <property type="entry name" value="Cyclin-like"/>
    <property type="match status" value="1"/>
</dbReference>
<keyword evidence="6" id="KW-1185">Reference proteome</keyword>
<dbReference type="PRINTS" id="PR00685">
    <property type="entry name" value="TIFACTORIIB"/>
</dbReference>
<keyword evidence="3" id="KW-0472">Membrane</keyword>
<keyword evidence="2" id="KW-0804">Transcription</keyword>
<dbReference type="SUPFAM" id="SSF47954">
    <property type="entry name" value="Cyclin-like"/>
    <property type="match status" value="1"/>
</dbReference>
<evidence type="ECO:0000313" key="6">
    <source>
        <dbReference type="Proteomes" id="UP001139494"/>
    </source>
</evidence>
<accession>A0A9R1D6R7</accession>
<dbReference type="CDD" id="cd00043">
    <property type="entry name" value="CYCLIN_SF"/>
    <property type="match status" value="1"/>
</dbReference>
<dbReference type="Pfam" id="PF00382">
    <property type="entry name" value="TFIIB"/>
    <property type="match status" value="1"/>
</dbReference>
<keyword evidence="1" id="KW-0805">Transcription regulation</keyword>
<dbReference type="Proteomes" id="UP001139494">
    <property type="component" value="Unassembled WGS sequence"/>
</dbReference>
<name>A0A9R1D6R7_9EURY</name>
<feature type="transmembrane region" description="Helical" evidence="3">
    <location>
        <begin position="161"/>
        <end position="182"/>
    </location>
</feature>
<organism evidence="5 6">
    <name type="scientific">Natronomonas aquatica</name>
    <dbReference type="NCBI Taxonomy" id="2841590"/>
    <lineage>
        <taxon>Archaea</taxon>
        <taxon>Methanobacteriati</taxon>
        <taxon>Methanobacteriota</taxon>
        <taxon>Stenosarchaea group</taxon>
        <taxon>Halobacteria</taxon>
        <taxon>Halobacteriales</taxon>
        <taxon>Natronomonadaceae</taxon>
        <taxon>Natronomonas</taxon>
    </lineage>
</organism>
<evidence type="ECO:0000256" key="1">
    <source>
        <dbReference type="ARBA" id="ARBA00023015"/>
    </source>
</evidence>